<keyword evidence="2 11" id="KW-0812">Transmembrane</keyword>
<evidence type="ECO:0000313" key="15">
    <source>
        <dbReference type="Proteomes" id="UP000728185"/>
    </source>
</evidence>
<feature type="region of interest" description="Disordered" evidence="10">
    <location>
        <begin position="995"/>
        <end position="1026"/>
    </location>
</feature>
<comment type="caution">
    <text evidence="14">The sequence shown here is derived from an EMBL/GenBank/DDBJ whole genome shotgun (WGS) entry which is preliminary data.</text>
</comment>
<evidence type="ECO:0000259" key="13">
    <source>
        <dbReference type="PROSITE" id="PS50268"/>
    </source>
</evidence>
<evidence type="ECO:0000256" key="7">
    <source>
        <dbReference type="ARBA" id="ARBA00023136"/>
    </source>
</evidence>
<feature type="chain" id="PRO_5034166462" evidence="12">
    <location>
        <begin position="31"/>
        <end position="1376"/>
    </location>
</feature>
<comment type="subcellular location">
    <subcellularLocation>
        <location evidence="1">Membrane</location>
    </subcellularLocation>
</comment>
<dbReference type="Pfam" id="PF00028">
    <property type="entry name" value="Cadherin"/>
    <property type="match status" value="3"/>
</dbReference>
<dbReference type="InterPro" id="IPR020894">
    <property type="entry name" value="Cadherin_CS"/>
</dbReference>
<dbReference type="PANTHER" id="PTHR24026:SF136">
    <property type="entry name" value="PROTOCADHERIN-23"/>
    <property type="match status" value="1"/>
</dbReference>
<proteinExistence type="predicted"/>
<dbReference type="GO" id="GO:0005509">
    <property type="term" value="F:calcium ion binding"/>
    <property type="evidence" value="ECO:0007669"/>
    <property type="project" value="UniProtKB-UniRule"/>
</dbReference>
<keyword evidence="12" id="KW-0732">Signal</keyword>
<feature type="region of interest" description="Disordered" evidence="10">
    <location>
        <begin position="1100"/>
        <end position="1131"/>
    </location>
</feature>
<evidence type="ECO:0000256" key="11">
    <source>
        <dbReference type="SAM" id="Phobius"/>
    </source>
</evidence>
<protein>
    <submittedName>
        <fullName evidence="14">Protocadherin Fat 1</fullName>
    </submittedName>
</protein>
<feature type="signal peptide" evidence="12">
    <location>
        <begin position="1"/>
        <end position="30"/>
    </location>
</feature>
<keyword evidence="6 11" id="KW-1133">Transmembrane helix</keyword>
<evidence type="ECO:0000256" key="12">
    <source>
        <dbReference type="SAM" id="SignalP"/>
    </source>
</evidence>
<name>A0A8E0RJH4_9TREM</name>
<evidence type="ECO:0000256" key="4">
    <source>
        <dbReference type="ARBA" id="ARBA00022837"/>
    </source>
</evidence>
<keyword evidence="4 9" id="KW-0106">Calcium</keyword>
<feature type="region of interest" description="Disordered" evidence="10">
    <location>
        <begin position="1244"/>
        <end position="1265"/>
    </location>
</feature>
<feature type="domain" description="Cadherin" evidence="13">
    <location>
        <begin position="319"/>
        <end position="445"/>
    </location>
</feature>
<feature type="compositionally biased region" description="Polar residues" evidence="10">
    <location>
        <begin position="1254"/>
        <end position="1265"/>
    </location>
</feature>
<keyword evidence="3" id="KW-0677">Repeat</keyword>
<dbReference type="SMART" id="SM00112">
    <property type="entry name" value="CA"/>
    <property type="match status" value="5"/>
</dbReference>
<dbReference type="OrthoDB" id="6252479at2759"/>
<dbReference type="PROSITE" id="PS51257">
    <property type="entry name" value="PROKAR_LIPOPROTEIN"/>
    <property type="match status" value="1"/>
</dbReference>
<evidence type="ECO:0000256" key="6">
    <source>
        <dbReference type="ARBA" id="ARBA00022989"/>
    </source>
</evidence>
<dbReference type="Gene3D" id="2.60.40.60">
    <property type="entry name" value="Cadherins"/>
    <property type="match status" value="6"/>
</dbReference>
<dbReference type="PRINTS" id="PR00205">
    <property type="entry name" value="CADHERIN"/>
</dbReference>
<feature type="region of interest" description="Disordered" evidence="10">
    <location>
        <begin position="852"/>
        <end position="891"/>
    </location>
</feature>
<evidence type="ECO:0000256" key="10">
    <source>
        <dbReference type="SAM" id="MobiDB-lite"/>
    </source>
</evidence>
<reference evidence="14" key="1">
    <citation type="submission" date="2019-05" db="EMBL/GenBank/DDBJ databases">
        <title>Annotation for the trematode Fasciolopsis buski.</title>
        <authorList>
            <person name="Choi Y.-J."/>
        </authorList>
    </citation>
    <scope>NUCLEOTIDE SEQUENCE</scope>
    <source>
        <strain evidence="14">HT</strain>
        <tissue evidence="14">Whole worm</tissue>
    </source>
</reference>
<dbReference type="InterPro" id="IPR002126">
    <property type="entry name" value="Cadherin-like_dom"/>
</dbReference>
<evidence type="ECO:0000256" key="2">
    <source>
        <dbReference type="ARBA" id="ARBA00022692"/>
    </source>
</evidence>
<dbReference type="PROSITE" id="PS50268">
    <property type="entry name" value="CADHERIN_2"/>
    <property type="match status" value="5"/>
</dbReference>
<gene>
    <name evidence="14" type="ORF">FBUS_03057</name>
</gene>
<evidence type="ECO:0000256" key="1">
    <source>
        <dbReference type="ARBA" id="ARBA00004370"/>
    </source>
</evidence>
<feature type="domain" description="Cadherin" evidence="13">
    <location>
        <begin position="704"/>
        <end position="829"/>
    </location>
</feature>
<keyword evidence="15" id="KW-1185">Reference proteome</keyword>
<evidence type="ECO:0000313" key="14">
    <source>
        <dbReference type="EMBL" id="KAA0184317.1"/>
    </source>
</evidence>
<accession>A0A8E0RJH4</accession>
<evidence type="ECO:0000256" key="8">
    <source>
        <dbReference type="ARBA" id="ARBA00023180"/>
    </source>
</evidence>
<feature type="compositionally biased region" description="Polar residues" evidence="10">
    <location>
        <begin position="1349"/>
        <end position="1367"/>
    </location>
</feature>
<feature type="compositionally biased region" description="Polar residues" evidence="10">
    <location>
        <begin position="852"/>
        <end position="868"/>
    </location>
</feature>
<sequence>MPAIRMDFLNPILFITSFSCLLLCFARSTGQLLERVTVLENSPLNTVILDLRSALVRHGEGQLPPNATAYASQQETFWPFILEDFVIKLGRPLDREAICQRQKSELRSEPEVGTNDNLFFGRSADGCLPEACCQLLHVNILPSPTALPKAFYIQVAVQDVNDNAPQFPPIHSPYTVIREDIDIDEKIWLPQAVDPDSPQFSVTDYRIESWVHGNSSHFHMGIADEKGLGDAGLPDETHLPIQISESLLQGRTFSMGRPFLKPTGPLDRESCDLYAFTLIAVDGGDQIVTNKYPDNRAQTGSVNVVIKIADKNDNKPIFDSSQYEIKVVENVMASTVLEFEVVDYDIGDNGRLAVNIQDYGGHAQRLFRVGLHPITKSSSHSASTDLSKGSFYKGFLQLVSHLDAERHPATLRFGLVATDFGQPSLSSRANVQVHIINVNDNAPQIAFFSRGRRLTDNRVSLPENDTPPLSLVVLVHVTDADSPVSQIRCRIVHESDAFSLDEATGSGYPSYRNDGLFEPTAESRGIVATYRQFALRTKSELDRETKSHYLVTVTCTDEDSGQSLSRNASLHVTVTDVNDHSPMFDRKFYSGHVAENVASAEVHLSSPMRVTDADLGANALLTFSLRDVQNGTELPDTSRNESLYFRTDARSGRIWTVIPLDCEIRNEYSLLLFVHDSGSPVSHSSSALIQITVEDANDNAPEFTSAHYLFEIPENSPGGSEIGRVEAVDHDVTEANRKLHYSLRGRPEDLHLISIDRTTGVLRTRRPIDRESRSSISLLVSAENEVPVRIATSPESGSSTSISPTGHRLSAEASLVVTILNVNDNRPEFSLIEPHRSHITFIWEQLGIVSGQNRTEPNQSESKTNESSRILVPESKSDEKNLSNNQSRTRKLFAQNPSPVCERLPHRVTDKDISPESSFECCILELLDDYDGLFALMPEAPNVLCAMRRPPRPKSYKLTLIAKDGLTNDSLSSQVHFTVVIRSDPSLRHSDVRNHISSSNLPHGGSRTPGLVKALETGPGQRDDWSTEQFKLGDNLAERTKVSQSGRGRVASTSGFTGPTHQTVVIIVMASVAGILCVLLLLAIILTKRCLLDSKADFSKSEQESQNEGNPYSKSPGSVHSTPSKSQPCGMAPLTVQRISNHPEYYSKEFIYHHPRVENDGSYELTTRTLNERHGLISPTVPRSARLRLDPSHPVVLAPPTLHAISQFSGQASPRPVLDVILPTGRGIYGQANNPQWPPVSFDARKSHTHHPTKSSATPSAGLIGNNNQKLDSACAQTAYQTIDSHLVPGLHTPFRSRVVGRTSRVGRSSEQLELDESVTALLLTKPNASDTDSPYASGKALETKLIDGQNTGQRSPGKLQRTNSERSAYFQTSFV</sequence>
<feature type="compositionally biased region" description="Polar residues" evidence="10">
    <location>
        <begin position="1104"/>
        <end position="1127"/>
    </location>
</feature>
<feature type="domain" description="Cadherin" evidence="13">
    <location>
        <begin position="453"/>
        <end position="584"/>
    </location>
</feature>
<keyword evidence="8" id="KW-0325">Glycoprotein</keyword>
<evidence type="ECO:0000256" key="5">
    <source>
        <dbReference type="ARBA" id="ARBA00022889"/>
    </source>
</evidence>
<feature type="transmembrane region" description="Helical" evidence="11">
    <location>
        <begin position="1064"/>
        <end position="1086"/>
    </location>
</feature>
<dbReference type="Proteomes" id="UP000728185">
    <property type="component" value="Unassembled WGS sequence"/>
</dbReference>
<dbReference type="PANTHER" id="PTHR24026">
    <property type="entry name" value="FAT ATYPICAL CADHERIN-RELATED"/>
    <property type="match status" value="1"/>
</dbReference>
<keyword evidence="5" id="KW-0130">Cell adhesion</keyword>
<organism evidence="14 15">
    <name type="scientific">Fasciolopsis buskii</name>
    <dbReference type="NCBI Taxonomy" id="27845"/>
    <lineage>
        <taxon>Eukaryota</taxon>
        <taxon>Metazoa</taxon>
        <taxon>Spiralia</taxon>
        <taxon>Lophotrochozoa</taxon>
        <taxon>Platyhelminthes</taxon>
        <taxon>Trematoda</taxon>
        <taxon>Digenea</taxon>
        <taxon>Plagiorchiida</taxon>
        <taxon>Echinostomata</taxon>
        <taxon>Echinostomatoidea</taxon>
        <taxon>Fasciolidae</taxon>
        <taxon>Fasciolopsis</taxon>
    </lineage>
</organism>
<dbReference type="EMBL" id="LUCM01011182">
    <property type="protein sequence ID" value="KAA0184317.1"/>
    <property type="molecule type" value="Genomic_DNA"/>
</dbReference>
<keyword evidence="7 11" id="KW-0472">Membrane</keyword>
<dbReference type="CDD" id="cd11304">
    <property type="entry name" value="Cadherin_repeat"/>
    <property type="match status" value="5"/>
</dbReference>
<dbReference type="InterPro" id="IPR015919">
    <property type="entry name" value="Cadherin-like_sf"/>
</dbReference>
<dbReference type="GO" id="GO:0005886">
    <property type="term" value="C:plasma membrane"/>
    <property type="evidence" value="ECO:0007669"/>
    <property type="project" value="InterPro"/>
</dbReference>
<feature type="domain" description="Cadherin" evidence="13">
    <location>
        <begin position="177"/>
        <end position="318"/>
    </location>
</feature>
<feature type="domain" description="Cadherin" evidence="13">
    <location>
        <begin position="585"/>
        <end position="703"/>
    </location>
</feature>
<dbReference type="GO" id="GO:0007156">
    <property type="term" value="P:homophilic cell adhesion via plasma membrane adhesion molecules"/>
    <property type="evidence" value="ECO:0007669"/>
    <property type="project" value="InterPro"/>
</dbReference>
<feature type="region of interest" description="Disordered" evidence="10">
    <location>
        <begin position="1348"/>
        <end position="1367"/>
    </location>
</feature>
<dbReference type="PROSITE" id="PS00232">
    <property type="entry name" value="CADHERIN_1"/>
    <property type="match status" value="2"/>
</dbReference>
<evidence type="ECO:0000256" key="9">
    <source>
        <dbReference type="PROSITE-ProRule" id="PRU00043"/>
    </source>
</evidence>
<evidence type="ECO:0000256" key="3">
    <source>
        <dbReference type="ARBA" id="ARBA00022737"/>
    </source>
</evidence>
<dbReference type="SUPFAM" id="SSF49313">
    <property type="entry name" value="Cadherin-like"/>
    <property type="match status" value="5"/>
</dbReference>